<feature type="transmembrane region" description="Helical" evidence="1">
    <location>
        <begin position="54"/>
        <end position="77"/>
    </location>
</feature>
<evidence type="ECO:0000256" key="1">
    <source>
        <dbReference type="SAM" id="Phobius"/>
    </source>
</evidence>
<keyword evidence="3" id="KW-1185">Reference proteome</keyword>
<dbReference type="RefSeq" id="WP_015158904.1">
    <property type="nucleotide sequence ID" value="NC_019697.1"/>
</dbReference>
<dbReference type="Proteomes" id="UP000010366">
    <property type="component" value="Chromosome"/>
</dbReference>
<protein>
    <submittedName>
        <fullName evidence="2">Uncharacterized protein</fullName>
    </submittedName>
</protein>
<sequence length="81" mass="9294">MVIQIVTEQVFSSIIFPSLVVTIGSIYTLFRLWQIWQGYRLIQAVPENSSMSGLLGLLGLFWFSNTIFLVTVGWPSIWIRN</sequence>
<dbReference type="KEGG" id="cmp:Cha6605_1574"/>
<dbReference type="OrthoDB" id="581918at2"/>
<proteinExistence type="predicted"/>
<dbReference type="HOGENOM" id="CLU_2567601_0_0_3"/>
<keyword evidence="1" id="KW-0472">Membrane</keyword>
<dbReference type="EMBL" id="CP003600">
    <property type="protein sequence ID" value="AFY92728.1"/>
    <property type="molecule type" value="Genomic_DNA"/>
</dbReference>
<evidence type="ECO:0000313" key="2">
    <source>
        <dbReference type="EMBL" id="AFY92728.1"/>
    </source>
</evidence>
<organism evidence="2 3">
    <name type="scientific">Chamaesiphon minutus (strain ATCC 27169 / PCC 6605)</name>
    <dbReference type="NCBI Taxonomy" id="1173020"/>
    <lineage>
        <taxon>Bacteria</taxon>
        <taxon>Bacillati</taxon>
        <taxon>Cyanobacteriota</taxon>
        <taxon>Cyanophyceae</taxon>
        <taxon>Gomontiellales</taxon>
        <taxon>Chamaesiphonaceae</taxon>
        <taxon>Chamaesiphon</taxon>
    </lineage>
</organism>
<feature type="transmembrane region" description="Helical" evidence="1">
    <location>
        <begin position="14"/>
        <end position="33"/>
    </location>
</feature>
<keyword evidence="1" id="KW-0812">Transmembrane</keyword>
<gene>
    <name evidence="2" type="ORF">Cha6605_1574</name>
</gene>
<evidence type="ECO:0000313" key="3">
    <source>
        <dbReference type="Proteomes" id="UP000010366"/>
    </source>
</evidence>
<name>K9UDK3_CHAP6</name>
<keyword evidence="1" id="KW-1133">Transmembrane helix</keyword>
<dbReference type="AlphaFoldDB" id="K9UDK3"/>
<reference evidence="2 3" key="1">
    <citation type="submission" date="2012-05" db="EMBL/GenBank/DDBJ databases">
        <title>Finished chromosome of genome of Chamaesiphon sp. PCC 6605.</title>
        <authorList>
            <consortium name="US DOE Joint Genome Institute"/>
            <person name="Gugger M."/>
            <person name="Coursin T."/>
            <person name="Rippka R."/>
            <person name="Tandeau De Marsac N."/>
            <person name="Huntemann M."/>
            <person name="Wei C.-L."/>
            <person name="Han J."/>
            <person name="Detter J.C."/>
            <person name="Han C."/>
            <person name="Tapia R."/>
            <person name="Chen A."/>
            <person name="Kyrpides N."/>
            <person name="Mavromatis K."/>
            <person name="Markowitz V."/>
            <person name="Szeto E."/>
            <person name="Ivanova N."/>
            <person name="Pagani I."/>
            <person name="Pati A."/>
            <person name="Goodwin L."/>
            <person name="Nordberg H.P."/>
            <person name="Cantor M.N."/>
            <person name="Hua S.X."/>
            <person name="Woyke T."/>
            <person name="Kerfeld C.A."/>
        </authorList>
    </citation>
    <scope>NUCLEOTIDE SEQUENCE [LARGE SCALE GENOMIC DNA]</scope>
    <source>
        <strain evidence="3">ATCC 27169 / PCC 6605</strain>
    </source>
</reference>
<accession>K9UDK3</accession>
<dbReference type="STRING" id="1173020.Cha6605_1574"/>